<accession>A0ABU6UAU4</accession>
<evidence type="ECO:0000256" key="1">
    <source>
        <dbReference type="SAM" id="Coils"/>
    </source>
</evidence>
<evidence type="ECO:0000313" key="4">
    <source>
        <dbReference type="Proteomes" id="UP001341840"/>
    </source>
</evidence>
<proteinExistence type="predicted"/>
<protein>
    <submittedName>
        <fullName evidence="3">Uncharacterized protein</fullName>
    </submittedName>
</protein>
<feature type="region of interest" description="Disordered" evidence="2">
    <location>
        <begin position="94"/>
        <end position="125"/>
    </location>
</feature>
<dbReference type="Proteomes" id="UP001341840">
    <property type="component" value="Unassembled WGS sequence"/>
</dbReference>
<feature type="region of interest" description="Disordered" evidence="2">
    <location>
        <begin position="28"/>
        <end position="50"/>
    </location>
</feature>
<keyword evidence="1" id="KW-0175">Coiled coil</keyword>
<reference evidence="3 4" key="1">
    <citation type="journal article" date="2023" name="Plants (Basel)">
        <title>Bridging the Gap: Combining Genomics and Transcriptomics Approaches to Understand Stylosanthes scabra, an Orphan Legume from the Brazilian Caatinga.</title>
        <authorList>
            <person name="Ferreira-Neto J.R.C."/>
            <person name="da Silva M.D."/>
            <person name="Binneck E."/>
            <person name="de Melo N.F."/>
            <person name="da Silva R.H."/>
            <person name="de Melo A.L.T.M."/>
            <person name="Pandolfi V."/>
            <person name="Bustamante F.O."/>
            <person name="Brasileiro-Vidal A.C."/>
            <person name="Benko-Iseppon A.M."/>
        </authorList>
    </citation>
    <scope>NUCLEOTIDE SEQUENCE [LARGE SCALE GENOMIC DNA]</scope>
    <source>
        <tissue evidence="3">Leaves</tissue>
    </source>
</reference>
<name>A0ABU6UAU4_9FABA</name>
<evidence type="ECO:0000313" key="3">
    <source>
        <dbReference type="EMBL" id="MED6158136.1"/>
    </source>
</evidence>
<organism evidence="3 4">
    <name type="scientific">Stylosanthes scabra</name>
    <dbReference type="NCBI Taxonomy" id="79078"/>
    <lineage>
        <taxon>Eukaryota</taxon>
        <taxon>Viridiplantae</taxon>
        <taxon>Streptophyta</taxon>
        <taxon>Embryophyta</taxon>
        <taxon>Tracheophyta</taxon>
        <taxon>Spermatophyta</taxon>
        <taxon>Magnoliopsida</taxon>
        <taxon>eudicotyledons</taxon>
        <taxon>Gunneridae</taxon>
        <taxon>Pentapetalae</taxon>
        <taxon>rosids</taxon>
        <taxon>fabids</taxon>
        <taxon>Fabales</taxon>
        <taxon>Fabaceae</taxon>
        <taxon>Papilionoideae</taxon>
        <taxon>50 kb inversion clade</taxon>
        <taxon>dalbergioids sensu lato</taxon>
        <taxon>Dalbergieae</taxon>
        <taxon>Pterocarpus clade</taxon>
        <taxon>Stylosanthes</taxon>
    </lineage>
</organism>
<comment type="caution">
    <text evidence="3">The sequence shown here is derived from an EMBL/GenBank/DDBJ whole genome shotgun (WGS) entry which is preliminary data.</text>
</comment>
<keyword evidence="4" id="KW-1185">Reference proteome</keyword>
<sequence length="295" mass="33491">MLVPWQKNRSEEPVTVDDEEMMVVECEESKVGETQPTQDGRDDECWNGSQSKNPIGLVVEYVEQTSPTKTITLEDDRRAEQIIQEWNDICYQLPSDNAGSGPGLDNSDPTDEIGSSSLSAPQGFERIRTRKTSLKLIEQVNEKARKRKEALKKKRATKQRAREDEAEAVYKDWASEEEIENSDPDAEKTWWVGTKAGLGTDSVNRAKKYLKTTTAEVEEKERVQNKRRTRGRKGKIKEVEQVAKGKRWLCLFGNLKELAQQVLFVLVGTRVQDLDGGNGGGGNTTHRKEVYMEKW</sequence>
<dbReference type="EMBL" id="JASCZI010120953">
    <property type="protein sequence ID" value="MED6158136.1"/>
    <property type="molecule type" value="Genomic_DNA"/>
</dbReference>
<feature type="coiled-coil region" evidence="1">
    <location>
        <begin position="134"/>
        <end position="167"/>
    </location>
</feature>
<gene>
    <name evidence="3" type="ORF">PIB30_030052</name>
</gene>
<evidence type="ECO:0000256" key="2">
    <source>
        <dbReference type="SAM" id="MobiDB-lite"/>
    </source>
</evidence>